<dbReference type="SMART" id="SM01403">
    <property type="entry name" value="Ribosomal_S10"/>
    <property type="match status" value="1"/>
</dbReference>
<organism evidence="9 10">
    <name type="scientific">Ranitomeya imitator</name>
    <name type="common">mimic poison frog</name>
    <dbReference type="NCBI Taxonomy" id="111125"/>
    <lineage>
        <taxon>Eukaryota</taxon>
        <taxon>Metazoa</taxon>
        <taxon>Chordata</taxon>
        <taxon>Craniata</taxon>
        <taxon>Vertebrata</taxon>
        <taxon>Euteleostomi</taxon>
        <taxon>Amphibia</taxon>
        <taxon>Batrachia</taxon>
        <taxon>Anura</taxon>
        <taxon>Neobatrachia</taxon>
        <taxon>Hyloidea</taxon>
        <taxon>Dendrobatidae</taxon>
        <taxon>Dendrobatinae</taxon>
        <taxon>Ranitomeya</taxon>
    </lineage>
</organism>
<evidence type="ECO:0000313" key="10">
    <source>
        <dbReference type="Proteomes" id="UP001176940"/>
    </source>
</evidence>
<dbReference type="PANTHER" id="PTHR13334:SF4">
    <property type="entry name" value="SMALL RIBOSOMAL SUBUNIT PROTEIN US10M"/>
    <property type="match status" value="1"/>
</dbReference>
<dbReference type="Pfam" id="PF00338">
    <property type="entry name" value="Ribosomal_S10"/>
    <property type="match status" value="1"/>
</dbReference>
<dbReference type="PROSITE" id="PS51257">
    <property type="entry name" value="PROKAR_LIPOPROTEIN"/>
    <property type="match status" value="1"/>
</dbReference>
<comment type="caution">
    <text evidence="9">The sequence shown here is derived from an EMBL/GenBank/DDBJ whole genome shotgun (WGS) entry which is preliminary data.</text>
</comment>
<gene>
    <name evidence="9" type="ORF">RIMI_LOCUS1603381</name>
</gene>
<evidence type="ECO:0000256" key="7">
    <source>
        <dbReference type="ARBA" id="ARBA00035544"/>
    </source>
</evidence>
<keyword evidence="4" id="KW-0496">Mitochondrion</keyword>
<reference evidence="9" key="1">
    <citation type="submission" date="2023-07" db="EMBL/GenBank/DDBJ databases">
        <authorList>
            <person name="Stuckert A."/>
        </authorList>
    </citation>
    <scope>NUCLEOTIDE SEQUENCE</scope>
</reference>
<sequence length="453" mass="51938">MKNLQSSLAPISSISCPDSALKHYNETLQSALNEAAPPIHKTTQHRRRQPWHTLQTRFLQRCSRCTERLWRKSNLPEDFIHYKFMLKTYNSALHLSKQTYFNTMITSLSNNPKRLFDTFQSLLNPRMQAPTTDLRTDDLANYFKEKIDHIRQEIISQSLHTIHCPPSPTASSSLSDFEPVTEEMDLHRWTLQICGRKERAKAEHCLDFLLPSSSLWLSLTQRCAGSDGIAGGQEDMSACGGFALLSRNVLAAARCQVLRTQRRLPSCACAVAQTYRHNVTNTSHVAPTETSTAPPNNPQSRVQTLLSRIPPTTFRISITDEPDVLYKTIEVLAKGHDKSVLDSYEYFTVLAAKELGLSLEVHEPKRKIERFTLLKSIHIFKKHRVQYEMRTLYRCFKLRHLTGSTADVYLEYIQRNVPEGVALEITKTKLEKLPDHLKQPIWDSLDKEQKEPL</sequence>
<dbReference type="InterPro" id="IPR040055">
    <property type="entry name" value="Ribosomal_uS10m"/>
</dbReference>
<evidence type="ECO:0000313" key="9">
    <source>
        <dbReference type="EMBL" id="CAJ0921767.1"/>
    </source>
</evidence>
<comment type="subcellular location">
    <subcellularLocation>
        <location evidence="1">Mitochondrion</location>
    </subcellularLocation>
</comment>
<evidence type="ECO:0000256" key="5">
    <source>
        <dbReference type="ARBA" id="ARBA00023274"/>
    </source>
</evidence>
<evidence type="ECO:0000256" key="2">
    <source>
        <dbReference type="ARBA" id="ARBA00007102"/>
    </source>
</evidence>
<protein>
    <recommendedName>
        <fullName evidence="6">Small ribosomal subunit protein uS10m</fullName>
    </recommendedName>
    <alternativeName>
        <fullName evidence="7">28S ribosomal protein S10, mitochondrial</fullName>
    </alternativeName>
</protein>
<evidence type="ECO:0000256" key="3">
    <source>
        <dbReference type="ARBA" id="ARBA00022980"/>
    </source>
</evidence>
<evidence type="ECO:0000259" key="8">
    <source>
        <dbReference type="SMART" id="SM01403"/>
    </source>
</evidence>
<dbReference type="InterPro" id="IPR036838">
    <property type="entry name" value="Ribosomal_uS10_dom_sf"/>
</dbReference>
<name>A0ABN9KWF1_9NEOB</name>
<keyword evidence="10" id="KW-1185">Reference proteome</keyword>
<keyword evidence="5" id="KW-0687">Ribonucleoprotein</keyword>
<dbReference type="InterPro" id="IPR027486">
    <property type="entry name" value="Ribosomal_uS10_dom"/>
</dbReference>
<dbReference type="SUPFAM" id="SSF54999">
    <property type="entry name" value="Ribosomal protein S10"/>
    <property type="match status" value="1"/>
</dbReference>
<dbReference type="Gene3D" id="3.30.70.600">
    <property type="entry name" value="Ribosomal protein S10 domain"/>
    <property type="match status" value="1"/>
</dbReference>
<comment type="similarity">
    <text evidence="2">Belongs to the universal ribosomal protein uS10 family.</text>
</comment>
<accession>A0ABN9KWF1</accession>
<keyword evidence="3" id="KW-0689">Ribosomal protein</keyword>
<dbReference type="Proteomes" id="UP001176940">
    <property type="component" value="Unassembled WGS sequence"/>
</dbReference>
<evidence type="ECO:0000256" key="4">
    <source>
        <dbReference type="ARBA" id="ARBA00023128"/>
    </source>
</evidence>
<dbReference type="EMBL" id="CAUEEQ010002113">
    <property type="protein sequence ID" value="CAJ0921767.1"/>
    <property type="molecule type" value="Genomic_DNA"/>
</dbReference>
<dbReference type="PANTHER" id="PTHR13334">
    <property type="entry name" value="MITOCHONDRIAL 28S RIBOSOMAL PROTEIN S10"/>
    <property type="match status" value="1"/>
</dbReference>
<feature type="domain" description="Small ribosomal subunit protein uS10" evidence="8">
    <location>
        <begin position="330"/>
        <end position="426"/>
    </location>
</feature>
<evidence type="ECO:0000256" key="1">
    <source>
        <dbReference type="ARBA" id="ARBA00004173"/>
    </source>
</evidence>
<proteinExistence type="inferred from homology"/>
<evidence type="ECO:0000256" key="6">
    <source>
        <dbReference type="ARBA" id="ARBA00035261"/>
    </source>
</evidence>